<dbReference type="PaxDb" id="6239-Y102E9.6"/>
<gene>
    <name evidence="2" type="ORF">CELE_Y102E9.6</name>
    <name evidence="2 4" type="ORF">Y102E9.6</name>
</gene>
<dbReference type="UCSC" id="Y102E9.6">
    <property type="organism name" value="c. elegans"/>
</dbReference>
<evidence type="ECO:0000313" key="2">
    <source>
        <dbReference type="EMBL" id="CCD70717.1"/>
    </source>
</evidence>
<dbReference type="AGR" id="WB:WBGene00044453"/>
<dbReference type="RefSeq" id="NP_001033374.1">
    <property type="nucleotide sequence ID" value="NM_001038285.1"/>
</dbReference>
<feature type="chain" id="PRO_5004241721" evidence="1">
    <location>
        <begin position="20"/>
        <end position="141"/>
    </location>
</feature>
<dbReference type="GeneID" id="3896750"/>
<dbReference type="OrthoDB" id="5843616at2759"/>
<proteinExistence type="predicted"/>
<keyword evidence="1" id="KW-0732">Signal</keyword>
<dbReference type="InterPro" id="IPR035126">
    <property type="entry name" value="SCVP"/>
</dbReference>
<sequence>MSALIQVFLLLAVFAGISEMCGSVQHTETTTTTVAPATGGARKRRSVEGSGLVHIEFQTTLTSAGDAEFSKIDEYVREEFGELLNKAHQQVATGVEGGSVLKYMAINADCGAAQLFAQAVKDLTSFVTSATVRCDTQTSTI</sequence>
<accession>Q4PIV0</accession>
<reference evidence="2 3" key="1">
    <citation type="journal article" date="1998" name="Science">
        <title>Genome sequence of the nematode C. elegans: a platform for investigating biology.</title>
        <authorList>
            <consortium name="The C. elegans sequencing consortium"/>
            <person name="Sulson J.E."/>
            <person name="Waterston R."/>
        </authorList>
    </citation>
    <scope>NUCLEOTIDE SEQUENCE [LARGE SCALE GENOMIC DNA]</scope>
    <source>
        <strain evidence="2 3">Bristol N2</strain>
    </source>
</reference>
<dbReference type="Proteomes" id="UP000001940">
    <property type="component" value="Chromosome III"/>
</dbReference>
<dbReference type="AlphaFoldDB" id="Q4PIV0"/>
<dbReference type="Pfam" id="PF17619">
    <property type="entry name" value="SCVP"/>
    <property type="match status" value="1"/>
</dbReference>
<dbReference type="CTD" id="3896750"/>
<dbReference type="FunCoup" id="Q4PIV0">
    <property type="interactions" value="1522"/>
</dbReference>
<dbReference type="SMR" id="Q4PIV0"/>
<protein>
    <submittedName>
        <fullName evidence="2">SEA domain-containing protein</fullName>
    </submittedName>
</protein>
<dbReference type="EMBL" id="BX284603">
    <property type="protein sequence ID" value="CCD70717.1"/>
    <property type="molecule type" value="Genomic_DNA"/>
</dbReference>
<dbReference type="WormBase" id="Y102E9.6">
    <property type="protein sequence ID" value="CE38882"/>
    <property type="gene ID" value="WBGene00044453"/>
</dbReference>
<dbReference type="OMA" id="SVLKYMF"/>
<organism evidence="2 3">
    <name type="scientific">Caenorhabditis elegans</name>
    <dbReference type="NCBI Taxonomy" id="6239"/>
    <lineage>
        <taxon>Eukaryota</taxon>
        <taxon>Metazoa</taxon>
        <taxon>Ecdysozoa</taxon>
        <taxon>Nematoda</taxon>
        <taxon>Chromadorea</taxon>
        <taxon>Rhabditida</taxon>
        <taxon>Rhabditina</taxon>
        <taxon>Rhabditomorpha</taxon>
        <taxon>Rhabditoidea</taxon>
        <taxon>Rhabditidae</taxon>
        <taxon>Peloderinae</taxon>
        <taxon>Caenorhabditis</taxon>
    </lineage>
</organism>
<evidence type="ECO:0000256" key="1">
    <source>
        <dbReference type="SAM" id="SignalP"/>
    </source>
</evidence>
<keyword evidence="3" id="KW-1185">Reference proteome</keyword>
<dbReference type="Bgee" id="WBGene00044453">
    <property type="expression patterns" value="Expressed in larva and 1 other cell type or tissue"/>
</dbReference>
<feature type="signal peptide" evidence="1">
    <location>
        <begin position="1"/>
        <end position="19"/>
    </location>
</feature>
<name>Q4PIV0_CAEEL</name>
<evidence type="ECO:0000313" key="4">
    <source>
        <dbReference type="WormBase" id="Y102E9.6"/>
    </source>
</evidence>
<dbReference type="KEGG" id="cel:CELE_Y102E9.6"/>
<dbReference type="HOGENOM" id="CLU_127284_0_0_1"/>
<dbReference type="InParanoid" id="Q4PIV0"/>
<evidence type="ECO:0000313" key="3">
    <source>
        <dbReference type="Proteomes" id="UP000001940"/>
    </source>
</evidence>
<dbReference type="eggNOG" id="ENOG502TI3E">
    <property type="taxonomic scope" value="Eukaryota"/>
</dbReference>